<feature type="chain" id="PRO_5045041117" evidence="2">
    <location>
        <begin position="20"/>
        <end position="257"/>
    </location>
</feature>
<evidence type="ECO:0000256" key="2">
    <source>
        <dbReference type="SAM" id="SignalP"/>
    </source>
</evidence>
<evidence type="ECO:0000313" key="4">
    <source>
        <dbReference type="EMBL" id="GLR14751.1"/>
    </source>
</evidence>
<evidence type="ECO:0000313" key="5">
    <source>
        <dbReference type="Proteomes" id="UP001156706"/>
    </source>
</evidence>
<gene>
    <name evidence="4" type="ORF">GCM10007907_35410</name>
</gene>
<accession>A0ABQ5YIB1</accession>
<reference evidence="5" key="1">
    <citation type="journal article" date="2019" name="Int. J. Syst. Evol. Microbiol.">
        <title>The Global Catalogue of Microorganisms (GCM) 10K type strain sequencing project: providing services to taxonomists for standard genome sequencing and annotation.</title>
        <authorList>
            <consortium name="The Broad Institute Genomics Platform"/>
            <consortium name="The Broad Institute Genome Sequencing Center for Infectious Disease"/>
            <person name="Wu L."/>
            <person name="Ma J."/>
        </authorList>
    </citation>
    <scope>NUCLEOTIDE SEQUENCE [LARGE SCALE GENOMIC DNA]</scope>
    <source>
        <strain evidence="5">NBRC 110044</strain>
    </source>
</reference>
<dbReference type="Proteomes" id="UP001156706">
    <property type="component" value="Unassembled WGS sequence"/>
</dbReference>
<sequence length="257" mass="29085">MSRLWVALLCLLVPATTWAAPDKLIFALRPLPPYMEVTPTGYAGSHVEIMARLAERLKVKLEIVECPLVRCLRMLQEGTADVTMGLAMTAEREPMMVLLEPPYAAGSPTYFFLRRDEKRKVRKYEDLYPLRLGVIRGLHYFDEFDGDSKLKKDEAPDLMTNFRKLVAGRVDVVPAGANVAATFLQNPQFAGRVKAAEWVRPNKVMRYVSMSRTSPWKDERGRLEQALAAMVDAGETKAILERYETAFLAACKKARRC</sequence>
<name>A0ABQ5YIB1_9NEIS</name>
<protein>
    <submittedName>
        <fullName evidence="4">ABC transporter substrate-binding protein</fullName>
    </submittedName>
</protein>
<dbReference type="PANTHER" id="PTHR35936:SF19">
    <property type="entry name" value="AMINO-ACID-BINDING PROTEIN YXEM-RELATED"/>
    <property type="match status" value="1"/>
</dbReference>
<proteinExistence type="predicted"/>
<dbReference type="Pfam" id="PF00497">
    <property type="entry name" value="SBP_bac_3"/>
    <property type="match status" value="1"/>
</dbReference>
<dbReference type="SUPFAM" id="SSF53850">
    <property type="entry name" value="Periplasmic binding protein-like II"/>
    <property type="match status" value="1"/>
</dbReference>
<dbReference type="RefSeq" id="WP_284197918.1">
    <property type="nucleotide sequence ID" value="NZ_BSOG01000005.1"/>
</dbReference>
<evidence type="ECO:0000259" key="3">
    <source>
        <dbReference type="Pfam" id="PF00497"/>
    </source>
</evidence>
<comment type="caution">
    <text evidence="4">The sequence shown here is derived from an EMBL/GenBank/DDBJ whole genome shotgun (WGS) entry which is preliminary data.</text>
</comment>
<feature type="domain" description="Solute-binding protein family 3/N-terminal" evidence="3">
    <location>
        <begin position="31"/>
        <end position="243"/>
    </location>
</feature>
<feature type="signal peptide" evidence="2">
    <location>
        <begin position="1"/>
        <end position="19"/>
    </location>
</feature>
<dbReference type="PANTHER" id="PTHR35936">
    <property type="entry name" value="MEMBRANE-BOUND LYTIC MUREIN TRANSGLYCOSYLASE F"/>
    <property type="match status" value="1"/>
</dbReference>
<keyword evidence="5" id="KW-1185">Reference proteome</keyword>
<dbReference type="EMBL" id="BSOG01000005">
    <property type="protein sequence ID" value="GLR14751.1"/>
    <property type="molecule type" value="Genomic_DNA"/>
</dbReference>
<dbReference type="InterPro" id="IPR001638">
    <property type="entry name" value="Solute-binding_3/MltF_N"/>
</dbReference>
<dbReference type="Gene3D" id="3.40.190.10">
    <property type="entry name" value="Periplasmic binding protein-like II"/>
    <property type="match status" value="2"/>
</dbReference>
<organism evidence="4 5">
    <name type="scientific">Chitinimonas prasina</name>
    <dbReference type="NCBI Taxonomy" id="1434937"/>
    <lineage>
        <taxon>Bacteria</taxon>
        <taxon>Pseudomonadati</taxon>
        <taxon>Pseudomonadota</taxon>
        <taxon>Betaproteobacteria</taxon>
        <taxon>Neisseriales</taxon>
        <taxon>Chitinibacteraceae</taxon>
        <taxon>Chitinimonas</taxon>
    </lineage>
</organism>
<keyword evidence="1 2" id="KW-0732">Signal</keyword>
<evidence type="ECO:0000256" key="1">
    <source>
        <dbReference type="ARBA" id="ARBA00022729"/>
    </source>
</evidence>